<evidence type="ECO:0000313" key="2">
    <source>
        <dbReference type="Proteomes" id="UP001271780"/>
    </source>
</evidence>
<keyword evidence="2" id="KW-1185">Reference proteome</keyword>
<name>A0ABU4XB26_9HYPH</name>
<evidence type="ECO:0000313" key="1">
    <source>
        <dbReference type="EMBL" id="MDX8470975.1"/>
    </source>
</evidence>
<reference evidence="1 2" key="1">
    <citation type="submission" date="2023-08" db="EMBL/GenBank/DDBJ databases">
        <title>Implementing the SeqCode for naming new Mesorhizobium species isolated from Vachellia karroo root nodules.</title>
        <authorList>
            <person name="Van Lill M."/>
        </authorList>
    </citation>
    <scope>NUCLEOTIDE SEQUENCE [LARGE SCALE GENOMIC DNA]</scope>
    <source>
        <strain evidence="1 2">VK23A</strain>
    </source>
</reference>
<organism evidence="1 2">
    <name type="scientific">Mesorhizobium dulcispinae</name>
    <dbReference type="NCBI Taxonomy" id="3072316"/>
    <lineage>
        <taxon>Bacteria</taxon>
        <taxon>Pseudomonadati</taxon>
        <taxon>Pseudomonadota</taxon>
        <taxon>Alphaproteobacteria</taxon>
        <taxon>Hyphomicrobiales</taxon>
        <taxon>Phyllobacteriaceae</taxon>
        <taxon>Mesorhizobium</taxon>
    </lineage>
</organism>
<protein>
    <submittedName>
        <fullName evidence="1">Uncharacterized protein</fullName>
    </submittedName>
</protein>
<sequence>MSAEPFPIKHDLFQLGRKGFAILESMVFPLPLDRKDAKYRAARLTIRTGEAQYAIFAANMNLEAAKELASLLPLPRPELNGLKLTAGHDQLRSWGDPLVAAGQLPSRDWVLQVDDPGDAAVQVDDIFTPDGLDRMMPSNHPNAQIEDHVAREFYRLRTTDQEVKLAL</sequence>
<dbReference type="RefSeq" id="WP_320315149.1">
    <property type="nucleotide sequence ID" value="NZ_JAVIIX010000001.1"/>
</dbReference>
<proteinExistence type="predicted"/>
<dbReference type="Proteomes" id="UP001271780">
    <property type="component" value="Unassembled WGS sequence"/>
</dbReference>
<accession>A0ABU4XB26</accession>
<comment type="caution">
    <text evidence="1">The sequence shown here is derived from an EMBL/GenBank/DDBJ whole genome shotgun (WGS) entry which is preliminary data.</text>
</comment>
<gene>
    <name evidence="1" type="ORF">RFM27_02670</name>
</gene>
<dbReference type="EMBL" id="JAVIIZ010000001">
    <property type="protein sequence ID" value="MDX8470975.1"/>
    <property type="molecule type" value="Genomic_DNA"/>
</dbReference>